<gene>
    <name evidence="1" type="ORF">VNO77_04753</name>
</gene>
<accession>A0AAN9MX22</accession>
<keyword evidence="2" id="KW-1185">Reference proteome</keyword>
<evidence type="ECO:0000313" key="1">
    <source>
        <dbReference type="EMBL" id="KAK7362635.1"/>
    </source>
</evidence>
<dbReference type="Proteomes" id="UP001367508">
    <property type="component" value="Unassembled WGS sequence"/>
</dbReference>
<name>A0AAN9MX22_CANGL</name>
<sequence length="104" mass="12037">MNGLSNPYIVSDSMSCCGSQFSSTILEYPFDLNHKLRWHICYQTVYVFVETDPVAHRETYEEALSLGDEELKMGNDPMDPIRNQHWGTEKYANVEGSRMDNIRL</sequence>
<organism evidence="1 2">
    <name type="scientific">Canavalia gladiata</name>
    <name type="common">Sword bean</name>
    <name type="synonym">Dolichos gladiatus</name>
    <dbReference type="NCBI Taxonomy" id="3824"/>
    <lineage>
        <taxon>Eukaryota</taxon>
        <taxon>Viridiplantae</taxon>
        <taxon>Streptophyta</taxon>
        <taxon>Embryophyta</taxon>
        <taxon>Tracheophyta</taxon>
        <taxon>Spermatophyta</taxon>
        <taxon>Magnoliopsida</taxon>
        <taxon>eudicotyledons</taxon>
        <taxon>Gunneridae</taxon>
        <taxon>Pentapetalae</taxon>
        <taxon>rosids</taxon>
        <taxon>fabids</taxon>
        <taxon>Fabales</taxon>
        <taxon>Fabaceae</taxon>
        <taxon>Papilionoideae</taxon>
        <taxon>50 kb inversion clade</taxon>
        <taxon>NPAAA clade</taxon>
        <taxon>indigoferoid/millettioid clade</taxon>
        <taxon>Phaseoleae</taxon>
        <taxon>Canavalia</taxon>
    </lineage>
</organism>
<comment type="caution">
    <text evidence="1">The sequence shown here is derived from an EMBL/GenBank/DDBJ whole genome shotgun (WGS) entry which is preliminary data.</text>
</comment>
<proteinExistence type="predicted"/>
<protein>
    <submittedName>
        <fullName evidence="1">Uncharacterized protein</fullName>
    </submittedName>
</protein>
<reference evidence="1 2" key="1">
    <citation type="submission" date="2024-01" db="EMBL/GenBank/DDBJ databases">
        <title>The genomes of 5 underutilized Papilionoideae crops provide insights into root nodulation and disease resistanc.</title>
        <authorList>
            <person name="Jiang F."/>
        </authorList>
    </citation>
    <scope>NUCLEOTIDE SEQUENCE [LARGE SCALE GENOMIC DNA]</scope>
    <source>
        <strain evidence="1">LVBAO_FW01</strain>
        <tissue evidence="1">Leaves</tissue>
    </source>
</reference>
<dbReference type="EMBL" id="JAYMYQ010000001">
    <property type="protein sequence ID" value="KAK7362635.1"/>
    <property type="molecule type" value="Genomic_DNA"/>
</dbReference>
<evidence type="ECO:0000313" key="2">
    <source>
        <dbReference type="Proteomes" id="UP001367508"/>
    </source>
</evidence>
<dbReference type="AlphaFoldDB" id="A0AAN9MX22"/>